<evidence type="ECO:0000313" key="2">
    <source>
        <dbReference type="Proteomes" id="UP000830835"/>
    </source>
</evidence>
<reference evidence="1" key="1">
    <citation type="submission" date="2021-02" db="EMBL/GenBank/DDBJ databases">
        <title>The CRISPR/cas machinery reduction and long-range gene transfer in the hot spring cyanobacterium Synechococcus.</title>
        <authorList>
            <person name="Dvorak P."/>
            <person name="Jahodarova E."/>
            <person name="Hasler P."/>
            <person name="Poulickova A."/>
        </authorList>
    </citation>
    <scope>NUCLEOTIDE SEQUENCE</scope>
    <source>
        <strain evidence="1">Rupite</strain>
    </source>
</reference>
<comment type="caution">
    <text evidence="1">The sequence shown here is derived from an EMBL/GenBank/DDBJ whole genome shotgun (WGS) entry which is preliminary data.</text>
</comment>
<dbReference type="PANTHER" id="PTHR35309">
    <property type="match status" value="1"/>
</dbReference>
<dbReference type="EMBL" id="JAFIRA010000023">
    <property type="protein sequence ID" value="MCJ2543229.1"/>
    <property type="molecule type" value="Genomic_DNA"/>
</dbReference>
<dbReference type="RefSeq" id="WP_244350506.1">
    <property type="nucleotide sequence ID" value="NZ_JAFIRA010000023.1"/>
</dbReference>
<dbReference type="PANTHER" id="PTHR35309:SF4">
    <property type="entry name" value="TOCOPHEROL CYCLASE"/>
    <property type="match status" value="1"/>
</dbReference>
<protein>
    <submittedName>
        <fullName evidence="1">Tocopherol cyclase family protein</fullName>
    </submittedName>
</protein>
<proteinExistence type="predicted"/>
<organism evidence="1 2">
    <name type="scientific">Thermostichus vulcanus str. 'Rupite'</name>
    <dbReference type="NCBI Taxonomy" id="2813851"/>
    <lineage>
        <taxon>Bacteria</taxon>
        <taxon>Bacillati</taxon>
        <taxon>Cyanobacteriota</taxon>
        <taxon>Cyanophyceae</taxon>
        <taxon>Thermostichales</taxon>
        <taxon>Thermostichaceae</taxon>
        <taxon>Thermostichus</taxon>
    </lineage>
</organism>
<keyword evidence="2" id="KW-1185">Reference proteome</keyword>
<sequence length="384" mass="43357">MINKLSSRCFSATCPNPSVGLGIALKGSLPHAGYHWDGWTKPFFEGWYTRVTLPCTSDLDNPDPVSFSFMYAIDPQQGGMAQVLGPRDQLCWRTFPNPKGFWAERDHLALGHWGAFQEGIHHPNPTGLQEALTFFQTLSSGYQFTAHLNQGVLPDPLCPEPVRWLYRIQPDYAYGIPPQATMGIGSYLPIFEPGWQILMAHGLASGWVEWSGKRYEFQRAPVYAEKNWGQSFPRRWFWIQCNAFPDHPRLSLTCAGAERQVLARTEEVALISLHGWGSQPFLEWRPGQAQLTWQVDPWGSWQVAGQSSTWAIQLQGDTQEPGQTVFTPGPQGMQRNCRDTLAGHLRIRLWQRDGQVWRQVLSTASHQSGLEVGGDLLQSWHGQC</sequence>
<dbReference type="Pfam" id="PF14249">
    <property type="entry name" value="Tocopherol_cycl"/>
    <property type="match status" value="1"/>
</dbReference>
<accession>A0ABT0CBQ6</accession>
<gene>
    <name evidence="1" type="ORF">JX360_09965</name>
</gene>
<dbReference type="InterPro" id="IPR025893">
    <property type="entry name" value="Tocopherol_cyclase"/>
</dbReference>
<name>A0ABT0CBQ6_THEVL</name>
<evidence type="ECO:0000313" key="1">
    <source>
        <dbReference type="EMBL" id="MCJ2543229.1"/>
    </source>
</evidence>
<dbReference type="Proteomes" id="UP000830835">
    <property type="component" value="Unassembled WGS sequence"/>
</dbReference>